<dbReference type="PANTHER" id="PTHR46300">
    <property type="entry name" value="P450, PUTATIVE (EUROFUNG)-RELATED-RELATED"/>
    <property type="match status" value="1"/>
</dbReference>
<keyword evidence="3 7" id="KW-0560">Oxidoreductase</keyword>
<dbReference type="GO" id="GO:0020037">
    <property type="term" value="F:heme binding"/>
    <property type="evidence" value="ECO:0007669"/>
    <property type="project" value="InterPro"/>
</dbReference>
<keyword evidence="6 7" id="KW-0349">Heme</keyword>
<comment type="caution">
    <text evidence="9">The sequence shown here is derived from an EMBL/GenBank/DDBJ whole genome shotgun (WGS) entry which is preliminary data.</text>
</comment>
<dbReference type="PRINTS" id="PR00385">
    <property type="entry name" value="P450"/>
</dbReference>
<dbReference type="InterPro" id="IPR002401">
    <property type="entry name" value="Cyt_P450_E_grp-I"/>
</dbReference>
<keyword evidence="5" id="KW-0843">Virulence</keyword>
<organism evidence="9 10">
    <name type="scientific">Monilinia fructicola</name>
    <name type="common">Brown rot fungus</name>
    <name type="synonym">Ciboria fructicola</name>
    <dbReference type="NCBI Taxonomy" id="38448"/>
    <lineage>
        <taxon>Eukaryota</taxon>
        <taxon>Fungi</taxon>
        <taxon>Dikarya</taxon>
        <taxon>Ascomycota</taxon>
        <taxon>Pezizomycotina</taxon>
        <taxon>Leotiomycetes</taxon>
        <taxon>Helotiales</taxon>
        <taxon>Sclerotiniaceae</taxon>
        <taxon>Monilinia</taxon>
    </lineage>
</organism>
<gene>
    <name evidence="9" type="ORF">EYC84_007509</name>
</gene>
<sequence>MLAILRLCDHDAQHGLCPRRAPSVMFVLLVAVPTFSVLWRLFFHTSPYPLPPRPRGEPVLGHIRLVPTENPHLYYQKLAEEYDSDILVPLRKAVWSNIETYKNKKHARLFHTITQRPEDWEVALRRFASAIVLRVAFGIALEDDDDEYIKIAADAINATGNGGSPGATIVDYLPFLGHLPYWMVPSQAIRHAKKWGTAIQRLHDIPFAAAQKEFNDGRAPKPSYVSSLLEKHAQNEARGLFNDFSLKDINGSAAAVFIAGSDTTFATTLVGILNLLLHPAIFHKARELLDQTIGPDRLPSLKDRDNPKLLYLEHIVQEIVRWRPLSPLGVPHKSLHDDVYNDMFIPRGTSVYFNTWAMSRDRAVYRDPDLFNPARYLPAEHGGAGEPYLQGPFGFGRRVCVGRHLALASVWIVLATLLATVDLAKPVDPHGRLRDPVVAFTTGLSSHPLHFDCRFRARSRTAASLLASAVSRDLV</sequence>
<dbReference type="Pfam" id="PF00067">
    <property type="entry name" value="p450"/>
    <property type="match status" value="1"/>
</dbReference>
<dbReference type="InterPro" id="IPR036396">
    <property type="entry name" value="Cyt_P450_sf"/>
</dbReference>
<dbReference type="AlphaFoldDB" id="A0A5M9JG01"/>
<protein>
    <recommendedName>
        <fullName evidence="11">Cytochrome P450</fullName>
    </recommendedName>
</protein>
<accession>A0A5M9JG01</accession>
<dbReference type="GO" id="GO:0005506">
    <property type="term" value="F:iron ion binding"/>
    <property type="evidence" value="ECO:0007669"/>
    <property type="project" value="InterPro"/>
</dbReference>
<name>A0A5M9JG01_MONFR</name>
<evidence type="ECO:0000256" key="7">
    <source>
        <dbReference type="RuleBase" id="RU000461"/>
    </source>
</evidence>
<keyword evidence="8" id="KW-1133">Transmembrane helix</keyword>
<keyword evidence="2 6" id="KW-0479">Metal-binding</keyword>
<dbReference type="SUPFAM" id="SSF48264">
    <property type="entry name" value="Cytochrome P450"/>
    <property type="match status" value="1"/>
</dbReference>
<keyword evidence="7" id="KW-0503">Monooxygenase</keyword>
<keyword evidence="4 6" id="KW-0408">Iron</keyword>
<evidence type="ECO:0000256" key="6">
    <source>
        <dbReference type="PIRSR" id="PIRSR602401-1"/>
    </source>
</evidence>
<evidence type="ECO:0000256" key="4">
    <source>
        <dbReference type="ARBA" id="ARBA00023004"/>
    </source>
</evidence>
<dbReference type="InterPro" id="IPR017972">
    <property type="entry name" value="Cyt_P450_CS"/>
</dbReference>
<evidence type="ECO:0000256" key="8">
    <source>
        <dbReference type="SAM" id="Phobius"/>
    </source>
</evidence>
<evidence type="ECO:0000256" key="3">
    <source>
        <dbReference type="ARBA" id="ARBA00023002"/>
    </source>
</evidence>
<dbReference type="GO" id="GO:0004497">
    <property type="term" value="F:monooxygenase activity"/>
    <property type="evidence" value="ECO:0007669"/>
    <property type="project" value="UniProtKB-KW"/>
</dbReference>
<dbReference type="InterPro" id="IPR001128">
    <property type="entry name" value="Cyt_P450"/>
</dbReference>
<reference evidence="9 10" key="1">
    <citation type="submission" date="2019-06" db="EMBL/GenBank/DDBJ databases">
        <title>Genome Sequence of the Brown Rot Fungal Pathogen Monilinia fructicola.</title>
        <authorList>
            <person name="De Miccolis Angelini R.M."/>
            <person name="Landi L."/>
            <person name="Abate D."/>
            <person name="Pollastro S."/>
            <person name="Romanazzi G."/>
            <person name="Faretra F."/>
        </authorList>
    </citation>
    <scope>NUCLEOTIDE SEQUENCE [LARGE SCALE GENOMIC DNA]</scope>
    <source>
        <strain evidence="9 10">Mfrc123</strain>
    </source>
</reference>
<keyword evidence="8" id="KW-0812">Transmembrane</keyword>
<dbReference type="VEuPathDB" id="FungiDB:MFRU_012g00460"/>
<dbReference type="PRINTS" id="PR00463">
    <property type="entry name" value="EP450I"/>
</dbReference>
<feature type="transmembrane region" description="Helical" evidence="8">
    <location>
        <begin position="21"/>
        <end position="42"/>
    </location>
</feature>
<dbReference type="InterPro" id="IPR050364">
    <property type="entry name" value="Cytochrome_P450_fung"/>
</dbReference>
<keyword evidence="10" id="KW-1185">Reference proteome</keyword>
<evidence type="ECO:0000313" key="9">
    <source>
        <dbReference type="EMBL" id="KAA8568478.1"/>
    </source>
</evidence>
<comment type="similarity">
    <text evidence="1 7">Belongs to the cytochrome P450 family.</text>
</comment>
<dbReference type="PANTHER" id="PTHR46300:SF5">
    <property type="entry name" value="CYTOCHROME P450"/>
    <property type="match status" value="1"/>
</dbReference>
<evidence type="ECO:0000313" key="10">
    <source>
        <dbReference type="Proteomes" id="UP000322873"/>
    </source>
</evidence>
<proteinExistence type="inferred from homology"/>
<dbReference type="Proteomes" id="UP000322873">
    <property type="component" value="Unassembled WGS sequence"/>
</dbReference>
<dbReference type="PROSITE" id="PS00086">
    <property type="entry name" value="CYTOCHROME_P450"/>
    <property type="match status" value="1"/>
</dbReference>
<evidence type="ECO:0000256" key="1">
    <source>
        <dbReference type="ARBA" id="ARBA00010617"/>
    </source>
</evidence>
<keyword evidence="8" id="KW-0472">Membrane</keyword>
<evidence type="ECO:0000256" key="2">
    <source>
        <dbReference type="ARBA" id="ARBA00022723"/>
    </source>
</evidence>
<feature type="binding site" description="axial binding residue" evidence="6">
    <location>
        <position position="400"/>
    </location>
    <ligand>
        <name>heme</name>
        <dbReference type="ChEBI" id="CHEBI:30413"/>
    </ligand>
    <ligandPart>
        <name>Fe</name>
        <dbReference type="ChEBI" id="CHEBI:18248"/>
    </ligandPart>
</feature>
<comment type="cofactor">
    <cofactor evidence="6">
        <name>heme</name>
        <dbReference type="ChEBI" id="CHEBI:30413"/>
    </cofactor>
</comment>
<dbReference type="EMBL" id="VICG01000009">
    <property type="protein sequence ID" value="KAA8568478.1"/>
    <property type="molecule type" value="Genomic_DNA"/>
</dbReference>
<evidence type="ECO:0000256" key="5">
    <source>
        <dbReference type="ARBA" id="ARBA00023026"/>
    </source>
</evidence>
<evidence type="ECO:0008006" key="11">
    <source>
        <dbReference type="Google" id="ProtNLM"/>
    </source>
</evidence>
<dbReference type="Gene3D" id="1.10.630.10">
    <property type="entry name" value="Cytochrome P450"/>
    <property type="match status" value="1"/>
</dbReference>
<dbReference type="GO" id="GO:0016705">
    <property type="term" value="F:oxidoreductase activity, acting on paired donors, with incorporation or reduction of molecular oxygen"/>
    <property type="evidence" value="ECO:0007669"/>
    <property type="project" value="InterPro"/>
</dbReference>